<organism evidence="2 3">
    <name type="scientific">Rhipicephalus microplus</name>
    <name type="common">Cattle tick</name>
    <name type="synonym">Boophilus microplus</name>
    <dbReference type="NCBI Taxonomy" id="6941"/>
    <lineage>
        <taxon>Eukaryota</taxon>
        <taxon>Metazoa</taxon>
        <taxon>Ecdysozoa</taxon>
        <taxon>Arthropoda</taxon>
        <taxon>Chelicerata</taxon>
        <taxon>Arachnida</taxon>
        <taxon>Acari</taxon>
        <taxon>Parasitiformes</taxon>
        <taxon>Ixodida</taxon>
        <taxon>Ixodoidea</taxon>
        <taxon>Ixodidae</taxon>
        <taxon>Rhipicephalinae</taxon>
        <taxon>Rhipicephalus</taxon>
        <taxon>Boophilus</taxon>
    </lineage>
</organism>
<dbReference type="AlphaFoldDB" id="A0A9J6DHC7"/>
<proteinExistence type="predicted"/>
<feature type="compositionally biased region" description="Polar residues" evidence="1">
    <location>
        <begin position="111"/>
        <end position="127"/>
    </location>
</feature>
<gene>
    <name evidence="2" type="ORF">HPB51_015598</name>
</gene>
<evidence type="ECO:0000256" key="1">
    <source>
        <dbReference type="SAM" id="MobiDB-lite"/>
    </source>
</evidence>
<comment type="caution">
    <text evidence="2">The sequence shown here is derived from an EMBL/GenBank/DDBJ whole genome shotgun (WGS) entry which is preliminary data.</text>
</comment>
<feature type="region of interest" description="Disordered" evidence="1">
    <location>
        <begin position="93"/>
        <end position="131"/>
    </location>
</feature>
<dbReference type="EMBL" id="JABSTU010000009">
    <property type="protein sequence ID" value="KAH8021418.1"/>
    <property type="molecule type" value="Genomic_DNA"/>
</dbReference>
<sequence length="219" mass="23528">MLRQPRKQSISMLPCVCGTRHWAFKEISPPLVQSPVLSQGRHLLWPTLPLTSLGHANGQVPKVQALQPQVHQRLIETTHLSRLGFQDEPKTQAALHPPFQTGSVFKGPLQEDSSGTKAPLDTPSSRKGTPVSMLSAPAVDIVPSTSFAPPAPLTVIPCCISNATTLLALQLNTNGTHHTGHVPLPVDLCAHGSTVDAAQHANRQHITYSRAYVGSTRHG</sequence>
<dbReference type="Proteomes" id="UP000821866">
    <property type="component" value="Chromosome 7"/>
</dbReference>
<reference evidence="2" key="1">
    <citation type="journal article" date="2020" name="Cell">
        <title>Large-Scale Comparative Analyses of Tick Genomes Elucidate Their Genetic Diversity and Vector Capacities.</title>
        <authorList>
            <consortium name="Tick Genome and Microbiome Consortium (TIGMIC)"/>
            <person name="Jia N."/>
            <person name="Wang J."/>
            <person name="Shi W."/>
            <person name="Du L."/>
            <person name="Sun Y."/>
            <person name="Zhan W."/>
            <person name="Jiang J.F."/>
            <person name="Wang Q."/>
            <person name="Zhang B."/>
            <person name="Ji P."/>
            <person name="Bell-Sakyi L."/>
            <person name="Cui X.M."/>
            <person name="Yuan T.T."/>
            <person name="Jiang B.G."/>
            <person name="Yang W.F."/>
            <person name="Lam T.T."/>
            <person name="Chang Q.C."/>
            <person name="Ding S.J."/>
            <person name="Wang X.J."/>
            <person name="Zhu J.G."/>
            <person name="Ruan X.D."/>
            <person name="Zhao L."/>
            <person name="Wei J.T."/>
            <person name="Ye R.Z."/>
            <person name="Que T.C."/>
            <person name="Du C.H."/>
            <person name="Zhou Y.H."/>
            <person name="Cheng J.X."/>
            <person name="Dai P.F."/>
            <person name="Guo W.B."/>
            <person name="Han X.H."/>
            <person name="Huang E.J."/>
            <person name="Li L.F."/>
            <person name="Wei W."/>
            <person name="Gao Y.C."/>
            <person name="Liu J.Z."/>
            <person name="Shao H.Z."/>
            <person name="Wang X."/>
            <person name="Wang C.C."/>
            <person name="Yang T.C."/>
            <person name="Huo Q.B."/>
            <person name="Li W."/>
            <person name="Chen H.Y."/>
            <person name="Chen S.E."/>
            <person name="Zhou L.G."/>
            <person name="Ni X.B."/>
            <person name="Tian J.H."/>
            <person name="Sheng Y."/>
            <person name="Liu T."/>
            <person name="Pan Y.S."/>
            <person name="Xia L.Y."/>
            <person name="Li J."/>
            <person name="Zhao F."/>
            <person name="Cao W.C."/>
        </authorList>
    </citation>
    <scope>NUCLEOTIDE SEQUENCE</scope>
    <source>
        <strain evidence="2">Rmic-2018</strain>
    </source>
</reference>
<evidence type="ECO:0000313" key="2">
    <source>
        <dbReference type="EMBL" id="KAH8021418.1"/>
    </source>
</evidence>
<name>A0A9J6DHC7_RHIMP</name>
<protein>
    <submittedName>
        <fullName evidence="2">Uncharacterized protein</fullName>
    </submittedName>
</protein>
<reference evidence="2" key="2">
    <citation type="submission" date="2021-09" db="EMBL/GenBank/DDBJ databases">
        <authorList>
            <person name="Jia N."/>
            <person name="Wang J."/>
            <person name="Shi W."/>
            <person name="Du L."/>
            <person name="Sun Y."/>
            <person name="Zhan W."/>
            <person name="Jiang J."/>
            <person name="Wang Q."/>
            <person name="Zhang B."/>
            <person name="Ji P."/>
            <person name="Sakyi L.B."/>
            <person name="Cui X."/>
            <person name="Yuan T."/>
            <person name="Jiang B."/>
            <person name="Yang W."/>
            <person name="Lam T.T.-Y."/>
            <person name="Chang Q."/>
            <person name="Ding S."/>
            <person name="Wang X."/>
            <person name="Zhu J."/>
            <person name="Ruan X."/>
            <person name="Zhao L."/>
            <person name="Wei J."/>
            <person name="Que T."/>
            <person name="Du C."/>
            <person name="Cheng J."/>
            <person name="Dai P."/>
            <person name="Han X."/>
            <person name="Huang E."/>
            <person name="Gao Y."/>
            <person name="Liu J."/>
            <person name="Shao H."/>
            <person name="Ye R."/>
            <person name="Li L."/>
            <person name="Wei W."/>
            <person name="Wang X."/>
            <person name="Wang C."/>
            <person name="Huo Q."/>
            <person name="Li W."/>
            <person name="Guo W."/>
            <person name="Chen H."/>
            <person name="Chen S."/>
            <person name="Zhou L."/>
            <person name="Zhou L."/>
            <person name="Ni X."/>
            <person name="Tian J."/>
            <person name="Zhou Y."/>
            <person name="Sheng Y."/>
            <person name="Liu T."/>
            <person name="Pan Y."/>
            <person name="Xia L."/>
            <person name="Li J."/>
            <person name="Zhao F."/>
            <person name="Cao W."/>
        </authorList>
    </citation>
    <scope>NUCLEOTIDE SEQUENCE</scope>
    <source>
        <strain evidence="2">Rmic-2018</strain>
        <tissue evidence="2">Larvae</tissue>
    </source>
</reference>
<keyword evidence="3" id="KW-1185">Reference proteome</keyword>
<accession>A0A9J6DHC7</accession>
<evidence type="ECO:0000313" key="3">
    <source>
        <dbReference type="Proteomes" id="UP000821866"/>
    </source>
</evidence>